<protein>
    <recommendedName>
        <fullName evidence="4">Holin</fullName>
    </recommendedName>
</protein>
<comment type="caution">
    <text evidence="2">The sequence shown here is derived from an EMBL/GenBank/DDBJ whole genome shotgun (WGS) entry which is preliminary data.</text>
</comment>
<dbReference type="Proteomes" id="UP001610818">
    <property type="component" value="Unassembled WGS sequence"/>
</dbReference>
<evidence type="ECO:0000313" key="3">
    <source>
        <dbReference type="Proteomes" id="UP001610818"/>
    </source>
</evidence>
<accession>A0ABW7R2K0</accession>
<feature type="transmembrane region" description="Helical" evidence="1">
    <location>
        <begin position="6"/>
        <end position="24"/>
    </location>
</feature>
<sequence length="88" mass="9401">MIFVLLPIGYIALFLTWTVMPIVLPRDRLGTWLTGAQLALSVTAALLAGFSDLPLAQPAAVLSALGGVIAAVRLLLQRAFRDRRAESA</sequence>
<gene>
    <name evidence="2" type="ORF">ACH4F9_41635</name>
</gene>
<name>A0ABW7R2K0_9ACTN</name>
<proteinExistence type="predicted"/>
<keyword evidence="1" id="KW-0812">Transmembrane</keyword>
<evidence type="ECO:0000256" key="1">
    <source>
        <dbReference type="SAM" id="Phobius"/>
    </source>
</evidence>
<reference evidence="2 3" key="1">
    <citation type="submission" date="2024-10" db="EMBL/GenBank/DDBJ databases">
        <title>The Natural Products Discovery Center: Release of the First 8490 Sequenced Strains for Exploring Actinobacteria Biosynthetic Diversity.</title>
        <authorList>
            <person name="Kalkreuter E."/>
            <person name="Kautsar S.A."/>
            <person name="Yang D."/>
            <person name="Bader C.D."/>
            <person name="Teijaro C.N."/>
            <person name="Fluegel L."/>
            <person name="Davis C.M."/>
            <person name="Simpson J.R."/>
            <person name="Lauterbach L."/>
            <person name="Steele A.D."/>
            <person name="Gui C."/>
            <person name="Meng S."/>
            <person name="Li G."/>
            <person name="Viehrig K."/>
            <person name="Ye F."/>
            <person name="Su P."/>
            <person name="Kiefer A.F."/>
            <person name="Nichols A."/>
            <person name="Cepeda A.J."/>
            <person name="Yan W."/>
            <person name="Fan B."/>
            <person name="Jiang Y."/>
            <person name="Adhikari A."/>
            <person name="Zheng C.-J."/>
            <person name="Schuster L."/>
            <person name="Cowan T.M."/>
            <person name="Smanski M.J."/>
            <person name="Chevrette M.G."/>
            <person name="De Carvalho L.P.S."/>
            <person name="Shen B."/>
        </authorList>
    </citation>
    <scope>NUCLEOTIDE SEQUENCE [LARGE SCALE GENOMIC DNA]</scope>
    <source>
        <strain evidence="2 3">NPDC017990</strain>
    </source>
</reference>
<organism evidence="2 3">
    <name type="scientific">Streptomyces longisporoflavus</name>
    <dbReference type="NCBI Taxonomy" id="28044"/>
    <lineage>
        <taxon>Bacteria</taxon>
        <taxon>Bacillati</taxon>
        <taxon>Actinomycetota</taxon>
        <taxon>Actinomycetes</taxon>
        <taxon>Kitasatosporales</taxon>
        <taxon>Streptomycetaceae</taxon>
        <taxon>Streptomyces</taxon>
    </lineage>
</organism>
<dbReference type="RefSeq" id="WP_397718452.1">
    <property type="nucleotide sequence ID" value="NZ_JBIRGN010000012.1"/>
</dbReference>
<evidence type="ECO:0008006" key="4">
    <source>
        <dbReference type="Google" id="ProtNLM"/>
    </source>
</evidence>
<keyword evidence="1" id="KW-1133">Transmembrane helix</keyword>
<keyword evidence="3" id="KW-1185">Reference proteome</keyword>
<keyword evidence="1" id="KW-0472">Membrane</keyword>
<dbReference type="EMBL" id="JBIRGQ010000012">
    <property type="protein sequence ID" value="MFH8551501.1"/>
    <property type="molecule type" value="Genomic_DNA"/>
</dbReference>
<feature type="transmembrane region" description="Helical" evidence="1">
    <location>
        <begin position="56"/>
        <end position="76"/>
    </location>
</feature>
<evidence type="ECO:0000313" key="2">
    <source>
        <dbReference type="EMBL" id="MFH8551501.1"/>
    </source>
</evidence>